<reference evidence="2 3" key="1">
    <citation type="submission" date="2016-09" db="EMBL/GenBank/DDBJ databases">
        <title>Draft genome sequence for the type strain of Desulfuribacillus alkaliarsenatis AHT28, an obligately anaerobic, sulfidogenic bacterium isolated from Russian soda lake sediments.</title>
        <authorList>
            <person name="Abin C.A."/>
            <person name="Hollibaugh J.T."/>
        </authorList>
    </citation>
    <scope>NUCLEOTIDE SEQUENCE [LARGE SCALE GENOMIC DNA]</scope>
    <source>
        <strain evidence="2 3">AHT28</strain>
    </source>
</reference>
<accession>A0A1E5G1Z6</accession>
<dbReference type="SUPFAM" id="SSF53067">
    <property type="entry name" value="Actin-like ATPase domain"/>
    <property type="match status" value="2"/>
</dbReference>
<name>A0A1E5G1Z6_9FIRM</name>
<dbReference type="OrthoDB" id="9784166at2"/>
<proteinExistence type="predicted"/>
<dbReference type="Proteomes" id="UP000094296">
    <property type="component" value="Unassembled WGS sequence"/>
</dbReference>
<comment type="caution">
    <text evidence="2">The sequence shown here is derived from an EMBL/GenBank/DDBJ whole genome shotgun (WGS) entry which is preliminary data.</text>
</comment>
<dbReference type="GO" id="GO:0002949">
    <property type="term" value="P:tRNA threonylcarbamoyladenosine modification"/>
    <property type="evidence" value="ECO:0007669"/>
    <property type="project" value="InterPro"/>
</dbReference>
<evidence type="ECO:0000259" key="1">
    <source>
        <dbReference type="Pfam" id="PF00814"/>
    </source>
</evidence>
<gene>
    <name evidence="2" type="ORF">BHF68_04995</name>
</gene>
<dbReference type="PANTHER" id="PTHR11735">
    <property type="entry name" value="TRNA N6-ADENOSINE THREONYLCARBAMOYLTRANSFERASE"/>
    <property type="match status" value="1"/>
</dbReference>
<keyword evidence="2" id="KW-0808">Transferase</keyword>
<feature type="domain" description="Gcp-like" evidence="1">
    <location>
        <begin position="24"/>
        <end position="231"/>
    </location>
</feature>
<dbReference type="InterPro" id="IPR022496">
    <property type="entry name" value="T6A_TsaB"/>
</dbReference>
<evidence type="ECO:0000313" key="2">
    <source>
        <dbReference type="EMBL" id="OEF96964.1"/>
    </source>
</evidence>
<dbReference type="AlphaFoldDB" id="A0A1E5G1Z6"/>
<sequence length="238" mass="26708">MWYLAFDTSTQVLSVALGNDESVVAEYTTNIKRDHSSRLMPAIESLMKEANIATKDLSGIIVGKGPGSYTGLRIGVSTAKSMAWALKIPLAGVSSLSLIARTGKYFGGLIVPLIDARRGQVYTGLYGMQNEQWTSMEQDRIVLMKDWLEHLQANYTGYKLLFVSTDIELYREMIESAFDSEKYKIAKMASQYSRSGELLELGIPMLDNNQIQESKSFAPEYLRLAEAEHNWLKQQSKL</sequence>
<dbReference type="STRING" id="766136.BHF68_04995"/>
<dbReference type="NCBIfam" id="TIGR03725">
    <property type="entry name" value="T6A_YeaZ"/>
    <property type="match status" value="1"/>
</dbReference>
<dbReference type="Pfam" id="PF00814">
    <property type="entry name" value="TsaD"/>
    <property type="match status" value="1"/>
</dbReference>
<dbReference type="RefSeq" id="WP_069643009.1">
    <property type="nucleotide sequence ID" value="NZ_MIJE01000022.1"/>
</dbReference>
<dbReference type="GO" id="GO:0016740">
    <property type="term" value="F:transferase activity"/>
    <property type="evidence" value="ECO:0007669"/>
    <property type="project" value="UniProtKB-KW"/>
</dbReference>
<evidence type="ECO:0000313" key="3">
    <source>
        <dbReference type="Proteomes" id="UP000094296"/>
    </source>
</evidence>
<dbReference type="InterPro" id="IPR000905">
    <property type="entry name" value="Gcp-like_dom"/>
</dbReference>
<protein>
    <submittedName>
        <fullName evidence="2">tRNA (Adenosine(37)-N6)-threonylcarbamoyltransferase complex dimerization subunit type 1 TsaB</fullName>
    </submittedName>
</protein>
<dbReference type="GO" id="GO:0005829">
    <property type="term" value="C:cytosol"/>
    <property type="evidence" value="ECO:0007669"/>
    <property type="project" value="TreeGrafter"/>
</dbReference>
<dbReference type="CDD" id="cd24032">
    <property type="entry name" value="ASKHA_NBD_TsaB"/>
    <property type="match status" value="1"/>
</dbReference>
<dbReference type="EMBL" id="MIJE01000022">
    <property type="protein sequence ID" value="OEF96964.1"/>
    <property type="molecule type" value="Genomic_DNA"/>
</dbReference>
<dbReference type="PANTHER" id="PTHR11735:SF11">
    <property type="entry name" value="TRNA THREONYLCARBAMOYLADENOSINE BIOSYNTHESIS PROTEIN TSAB"/>
    <property type="match status" value="1"/>
</dbReference>
<organism evidence="2 3">
    <name type="scientific">Desulfuribacillus alkaliarsenatis</name>
    <dbReference type="NCBI Taxonomy" id="766136"/>
    <lineage>
        <taxon>Bacteria</taxon>
        <taxon>Bacillati</taxon>
        <taxon>Bacillota</taxon>
        <taxon>Desulfuribacillia</taxon>
        <taxon>Desulfuribacillales</taxon>
        <taxon>Desulfuribacillaceae</taxon>
        <taxon>Desulfuribacillus</taxon>
    </lineage>
</organism>
<dbReference type="Gene3D" id="3.30.420.40">
    <property type="match status" value="2"/>
</dbReference>
<keyword evidence="3" id="KW-1185">Reference proteome</keyword>
<dbReference type="InterPro" id="IPR043129">
    <property type="entry name" value="ATPase_NBD"/>
</dbReference>